<keyword evidence="1" id="KW-1133">Transmembrane helix</keyword>
<name>A0A2H0DUK6_9BACT</name>
<evidence type="ECO:0000313" key="3">
    <source>
        <dbReference type="EMBL" id="PIP85250.1"/>
    </source>
</evidence>
<keyword evidence="1" id="KW-0812">Transmembrane</keyword>
<gene>
    <name evidence="3" type="ORF">COW83_05425</name>
</gene>
<evidence type="ECO:0000259" key="2">
    <source>
        <dbReference type="Pfam" id="PF14402"/>
    </source>
</evidence>
<dbReference type="EMBL" id="PCTR01000145">
    <property type="protein sequence ID" value="PIP85250.1"/>
    <property type="molecule type" value="Genomic_DNA"/>
</dbReference>
<organism evidence="3 4">
    <name type="scientific">Candidatus Collierbacteria bacterium CG22_combo_CG10-13_8_21_14_all_43_12</name>
    <dbReference type="NCBI Taxonomy" id="1974537"/>
    <lineage>
        <taxon>Bacteria</taxon>
        <taxon>Candidatus Collieribacteriota</taxon>
    </lineage>
</organism>
<proteinExistence type="predicted"/>
<feature type="transmembrane region" description="Helical" evidence="1">
    <location>
        <begin position="116"/>
        <end position="134"/>
    </location>
</feature>
<dbReference type="Proteomes" id="UP000231136">
    <property type="component" value="Unassembled WGS sequence"/>
</dbReference>
<reference evidence="3 4" key="1">
    <citation type="submission" date="2017-09" db="EMBL/GenBank/DDBJ databases">
        <title>Depth-based differentiation of microbial function through sediment-hosted aquifers and enrichment of novel symbionts in the deep terrestrial subsurface.</title>
        <authorList>
            <person name="Probst A.J."/>
            <person name="Ladd B."/>
            <person name="Jarett J.K."/>
            <person name="Geller-Mcgrath D.E."/>
            <person name="Sieber C.M."/>
            <person name="Emerson J.B."/>
            <person name="Anantharaman K."/>
            <person name="Thomas B.C."/>
            <person name="Malmstrom R."/>
            <person name="Stieglmeier M."/>
            <person name="Klingl A."/>
            <person name="Woyke T."/>
            <person name="Ryan C.M."/>
            <person name="Banfield J.F."/>
        </authorList>
    </citation>
    <scope>NUCLEOTIDE SEQUENCE [LARGE SCALE GENOMIC DNA]</scope>
    <source>
        <strain evidence="3">CG22_combo_CG10-13_8_21_14_all_43_12</strain>
    </source>
</reference>
<dbReference type="InterPro" id="IPR025840">
    <property type="entry name" value="7TM_transglut"/>
</dbReference>
<feature type="domain" description="7 transmembrane helices usually fused to an inactive transglutaminase" evidence="2">
    <location>
        <begin position="97"/>
        <end position="288"/>
    </location>
</feature>
<evidence type="ECO:0000313" key="4">
    <source>
        <dbReference type="Proteomes" id="UP000231136"/>
    </source>
</evidence>
<accession>A0A2H0DUK6</accession>
<comment type="caution">
    <text evidence="3">The sequence shown here is derived from an EMBL/GenBank/DDBJ whole genome shotgun (WGS) entry which is preliminary data.</text>
</comment>
<feature type="transmembrane region" description="Helical" evidence="1">
    <location>
        <begin position="140"/>
        <end position="158"/>
    </location>
</feature>
<feature type="transmembrane region" description="Helical" evidence="1">
    <location>
        <begin position="170"/>
        <end position="191"/>
    </location>
</feature>
<feature type="transmembrane region" description="Helical" evidence="1">
    <location>
        <begin position="91"/>
        <end position="111"/>
    </location>
</feature>
<dbReference type="AlphaFoldDB" id="A0A2H0DUK6"/>
<evidence type="ECO:0000256" key="1">
    <source>
        <dbReference type="SAM" id="Phobius"/>
    </source>
</evidence>
<dbReference type="Pfam" id="PF14402">
    <property type="entry name" value="7TM_transglut"/>
    <property type="match status" value="1"/>
</dbReference>
<feature type="transmembrane region" description="Helical" evidence="1">
    <location>
        <begin position="197"/>
        <end position="215"/>
    </location>
</feature>
<sequence>MWDMKKIVFILVLFCFLSLPLTILAENNQGAVVIEIGATESAQISGREIDLTVPKEEGDRLIQVMKSQKVSGWWLVNSLKLAIREAVSEGVSPNTIVLLFLFPLVAALVAFSRQVVGVNGFGMIVPSLLAVAFVSTGGMVGLVLLTFVMLAAVFGRMITKKIRVPYLPKLAVLIWLISISVLGLLIMSPMIGLERLMSVGIFPIMIFVLLAETFIEAQITRSLSTSLGMTLETVVLALISYKLMSARWVQDQVLLQPEISAVLILTLDLLIGKYKGLRLSEIWRFRKLISK</sequence>
<protein>
    <recommendedName>
        <fullName evidence="2">7 transmembrane helices usually fused to an inactive transglutaminase domain-containing protein</fullName>
    </recommendedName>
</protein>
<keyword evidence="1" id="KW-0472">Membrane</keyword>